<gene>
    <name evidence="1" type="ORF">HO173_001438</name>
</gene>
<reference evidence="1 2" key="1">
    <citation type="journal article" date="2020" name="Genomics">
        <title>Complete, high-quality genomes from long-read metagenomic sequencing of two wolf lichen thalli reveals enigmatic genome architecture.</title>
        <authorList>
            <person name="McKenzie S.K."/>
            <person name="Walston R.F."/>
            <person name="Allen J.L."/>
        </authorList>
    </citation>
    <scope>NUCLEOTIDE SEQUENCE [LARGE SCALE GENOMIC DNA]</scope>
    <source>
        <strain evidence="1">WasteWater2</strain>
    </source>
</reference>
<name>A0A8H6G5F2_9LECA</name>
<keyword evidence="2" id="KW-1185">Reference proteome</keyword>
<dbReference type="Proteomes" id="UP000578531">
    <property type="component" value="Unassembled WGS sequence"/>
</dbReference>
<comment type="caution">
    <text evidence="1">The sequence shown here is derived from an EMBL/GenBank/DDBJ whole genome shotgun (WGS) entry which is preliminary data.</text>
</comment>
<evidence type="ECO:0000313" key="1">
    <source>
        <dbReference type="EMBL" id="KAF6240765.1"/>
    </source>
</evidence>
<organism evidence="1 2">
    <name type="scientific">Letharia columbiana</name>
    <dbReference type="NCBI Taxonomy" id="112416"/>
    <lineage>
        <taxon>Eukaryota</taxon>
        <taxon>Fungi</taxon>
        <taxon>Dikarya</taxon>
        <taxon>Ascomycota</taxon>
        <taxon>Pezizomycotina</taxon>
        <taxon>Lecanoromycetes</taxon>
        <taxon>OSLEUM clade</taxon>
        <taxon>Lecanoromycetidae</taxon>
        <taxon>Lecanorales</taxon>
        <taxon>Lecanorineae</taxon>
        <taxon>Parmeliaceae</taxon>
        <taxon>Letharia</taxon>
    </lineage>
</organism>
<dbReference type="EMBL" id="JACCJC010000003">
    <property type="protein sequence ID" value="KAF6240765.1"/>
    <property type="molecule type" value="Genomic_DNA"/>
</dbReference>
<evidence type="ECO:0000313" key="2">
    <source>
        <dbReference type="Proteomes" id="UP000578531"/>
    </source>
</evidence>
<dbReference type="OrthoDB" id="10363410at2759"/>
<sequence>MASCTAIEECEQSFTSPCSQVGCLHSSAKEYDKRDRGSARNASLSTLDLTTAFFSDPVPDLQPYQVPDPVSRCPAAASLAPGRSARLFKGGGKQWEQEPDKYVMKKCYWPGFDNDSKFKVFISETPILIAHLRPSEQNVAYDAILSGAPAHKIPSYYILHLSRLANIRQAIASKTTSCQEEIENLRRASVAERSTESLKTECVDGEKVDEAFRAYKRAIKEKQKVKACERGVMRLLERCEDVLKRGAGFEPPIHRLLYRRPRNKTALVFDIPATGNATRHPSVAVLSLPLMPAQTHKILPMEIWPIGMFEPEVRTTVRTRPDADVGYEPRRRRLLSVVWKLTSIALKGEALGVCGLMKQYTSNPAPASSQKAQESKA</sequence>
<dbReference type="RefSeq" id="XP_037170024.1">
    <property type="nucleotide sequence ID" value="XM_037303377.1"/>
</dbReference>
<dbReference type="AlphaFoldDB" id="A0A8H6G5F2"/>
<accession>A0A8H6G5F2</accession>
<protein>
    <submittedName>
        <fullName evidence="1">Uncharacterized protein</fullName>
    </submittedName>
</protein>
<proteinExistence type="predicted"/>
<dbReference type="GeneID" id="59283112"/>